<dbReference type="EMBL" id="NFKM01000003">
    <property type="protein sequence ID" value="OUP61432.1"/>
    <property type="molecule type" value="Genomic_DNA"/>
</dbReference>
<organism evidence="6 7">
    <name type="scientific">Faecalitalea cylindroides</name>
    <dbReference type="NCBI Taxonomy" id="39483"/>
    <lineage>
        <taxon>Bacteria</taxon>
        <taxon>Bacillati</taxon>
        <taxon>Bacillota</taxon>
        <taxon>Erysipelotrichia</taxon>
        <taxon>Erysipelotrichales</taxon>
        <taxon>Erysipelotrichaceae</taxon>
        <taxon>Faecalitalea</taxon>
    </lineage>
</organism>
<dbReference type="NCBIfam" id="TIGR00044">
    <property type="entry name" value="YggS family pyridoxal phosphate-dependent enzyme"/>
    <property type="match status" value="1"/>
</dbReference>
<dbReference type="InterPro" id="IPR029066">
    <property type="entry name" value="PLP-binding_barrel"/>
</dbReference>
<dbReference type="RefSeq" id="WP_087158229.1">
    <property type="nucleotide sequence ID" value="NZ_NFKM01000003.1"/>
</dbReference>
<sequence>MNKEMINKLKNMNVNIVAVSKYHTKEEIDAVAKEGLITFGENRVQEFLEKYDPKYKWHIIGHLQTNKVKYIIGKVEMIESLDSIKLAKEIEKQAAKHDVIQNVLVQIKISKDELKTGLPIEETDSFLKEVSTYPHIKFKGFMCVASHTDNIQLIEEEFSMMNDLYKNYKDLYQLDTLSMGMSNDYELAIKHGSNTVRIGSAIFGARN</sequence>
<dbReference type="SUPFAM" id="SSF51419">
    <property type="entry name" value="PLP-binding barrel"/>
    <property type="match status" value="1"/>
</dbReference>
<name>A0A1Y4M433_9FIRM</name>
<reference evidence="7" key="1">
    <citation type="submission" date="2017-04" db="EMBL/GenBank/DDBJ databases">
        <title>Function of individual gut microbiota members based on whole genome sequencing of pure cultures obtained from chicken caecum.</title>
        <authorList>
            <person name="Medvecky M."/>
            <person name="Cejkova D."/>
            <person name="Polansky O."/>
            <person name="Karasova D."/>
            <person name="Kubasova T."/>
            <person name="Cizek A."/>
            <person name="Rychlik I."/>
        </authorList>
    </citation>
    <scope>NUCLEOTIDE SEQUENCE [LARGE SCALE GENOMIC DNA]</scope>
    <source>
        <strain evidence="7">An178</strain>
    </source>
</reference>
<evidence type="ECO:0000256" key="3">
    <source>
        <dbReference type="PIRSR" id="PIRSR004848-1"/>
    </source>
</evidence>
<proteinExistence type="inferred from homology"/>
<dbReference type="AlphaFoldDB" id="A0A1Y4M433"/>
<evidence type="ECO:0000256" key="1">
    <source>
        <dbReference type="ARBA" id="ARBA00022898"/>
    </source>
</evidence>
<comment type="cofactor">
    <cofactor evidence="3">
        <name>pyridoxal 5'-phosphate</name>
        <dbReference type="ChEBI" id="CHEBI:597326"/>
    </cofactor>
</comment>
<comment type="caution">
    <text evidence="6">The sequence shown here is derived from an EMBL/GenBank/DDBJ whole genome shotgun (WGS) entry which is preliminary data.</text>
</comment>
<dbReference type="PIRSF" id="PIRSF004848">
    <property type="entry name" value="YBL036c_PLPDEIII"/>
    <property type="match status" value="1"/>
</dbReference>
<feature type="domain" description="Alanine racemase N-terminal" evidence="5">
    <location>
        <begin position="8"/>
        <end position="206"/>
    </location>
</feature>
<dbReference type="CDD" id="cd00635">
    <property type="entry name" value="PLPDE_III_YBL036c_like"/>
    <property type="match status" value="1"/>
</dbReference>
<dbReference type="PANTHER" id="PTHR10146">
    <property type="entry name" value="PROLINE SYNTHETASE CO-TRANSCRIBED BACTERIAL HOMOLOG PROTEIN"/>
    <property type="match status" value="1"/>
</dbReference>
<dbReference type="FunFam" id="3.20.20.10:FF:000018">
    <property type="entry name" value="Pyridoxal phosphate homeostasis protein"/>
    <property type="match status" value="1"/>
</dbReference>
<dbReference type="Pfam" id="PF01168">
    <property type="entry name" value="Ala_racemase_N"/>
    <property type="match status" value="1"/>
</dbReference>
<dbReference type="Gene3D" id="3.20.20.10">
    <property type="entry name" value="Alanine racemase"/>
    <property type="match status" value="1"/>
</dbReference>
<dbReference type="InterPro" id="IPR011078">
    <property type="entry name" value="PyrdxlP_homeostasis"/>
</dbReference>
<dbReference type="HAMAP" id="MF_02087">
    <property type="entry name" value="PLP_homeostasis"/>
    <property type="match status" value="1"/>
</dbReference>
<dbReference type="InterPro" id="IPR001608">
    <property type="entry name" value="Ala_racemase_N"/>
</dbReference>
<keyword evidence="7" id="KW-1185">Reference proteome</keyword>
<feature type="modified residue" description="N6-(pyridoxal phosphate)lysine" evidence="2 3">
    <location>
        <position position="21"/>
    </location>
</feature>
<dbReference type="Proteomes" id="UP000195447">
    <property type="component" value="Unassembled WGS sequence"/>
</dbReference>
<evidence type="ECO:0000313" key="6">
    <source>
        <dbReference type="EMBL" id="OUP61432.1"/>
    </source>
</evidence>
<keyword evidence="1 2" id="KW-0663">Pyridoxal phosphate</keyword>
<evidence type="ECO:0000256" key="4">
    <source>
        <dbReference type="RuleBase" id="RU004514"/>
    </source>
</evidence>
<evidence type="ECO:0000256" key="2">
    <source>
        <dbReference type="HAMAP-Rule" id="MF_02087"/>
    </source>
</evidence>
<protein>
    <recommendedName>
        <fullName evidence="2">Pyridoxal phosphate homeostasis protein</fullName>
        <shortName evidence="2">PLP homeostasis protein</shortName>
    </recommendedName>
</protein>
<dbReference type="GO" id="GO:0030170">
    <property type="term" value="F:pyridoxal phosphate binding"/>
    <property type="evidence" value="ECO:0007669"/>
    <property type="project" value="UniProtKB-UniRule"/>
</dbReference>
<comment type="similarity">
    <text evidence="2 4">Belongs to the pyridoxal phosphate-binding protein YggS/PROSC family.</text>
</comment>
<accession>A0A1Y4M433</accession>
<dbReference type="PANTHER" id="PTHR10146:SF14">
    <property type="entry name" value="PYRIDOXAL PHOSPHATE HOMEOSTASIS PROTEIN"/>
    <property type="match status" value="1"/>
</dbReference>
<comment type="function">
    <text evidence="2">Pyridoxal 5'-phosphate (PLP)-binding protein, which is involved in PLP homeostasis.</text>
</comment>
<evidence type="ECO:0000259" key="5">
    <source>
        <dbReference type="Pfam" id="PF01168"/>
    </source>
</evidence>
<gene>
    <name evidence="6" type="ORF">B5F14_02255</name>
</gene>
<evidence type="ECO:0000313" key="7">
    <source>
        <dbReference type="Proteomes" id="UP000195447"/>
    </source>
</evidence>